<keyword evidence="4" id="KW-0056">Arginine metabolism</keyword>
<evidence type="ECO:0000256" key="10">
    <source>
        <dbReference type="ARBA" id="ARBA00052786"/>
    </source>
</evidence>
<dbReference type="NCBIfam" id="TIGR01230">
    <property type="entry name" value="agmatinase"/>
    <property type="match status" value="1"/>
</dbReference>
<evidence type="ECO:0000256" key="3">
    <source>
        <dbReference type="ARBA" id="ARBA00012168"/>
    </source>
</evidence>
<evidence type="ECO:0000313" key="22">
    <source>
        <dbReference type="EMBL" id="KAK1340468.1"/>
    </source>
</evidence>
<dbReference type="Proteomes" id="UP001177744">
    <property type="component" value="Unassembled WGS sequence"/>
</dbReference>
<comment type="catalytic activity">
    <reaction evidence="10">
        <text>taurocyamine + H2O = urea + taurine</text>
        <dbReference type="Rhea" id="RHEA:75931"/>
        <dbReference type="ChEBI" id="CHEBI:15377"/>
        <dbReference type="ChEBI" id="CHEBI:16199"/>
        <dbReference type="ChEBI" id="CHEBI:58064"/>
        <dbReference type="ChEBI" id="CHEBI:507393"/>
        <dbReference type="EC" id="3.5.3.17"/>
    </reaction>
    <physiologicalReaction direction="left-to-right" evidence="10">
        <dbReference type="Rhea" id="RHEA:75932"/>
    </physiologicalReaction>
</comment>
<dbReference type="EC" id="3.5.3.1" evidence="3"/>
<gene>
    <name evidence="22" type="ORF">QTO34_019038</name>
</gene>
<dbReference type="PRINTS" id="PR00116">
    <property type="entry name" value="ARGINASE"/>
</dbReference>
<evidence type="ECO:0000256" key="8">
    <source>
        <dbReference type="ARBA" id="ARBA00051044"/>
    </source>
</evidence>
<evidence type="ECO:0000256" key="18">
    <source>
        <dbReference type="ARBA" id="ARBA00083695"/>
    </source>
</evidence>
<feature type="region of interest" description="Disordered" evidence="21">
    <location>
        <begin position="16"/>
        <end position="48"/>
    </location>
</feature>
<dbReference type="SUPFAM" id="SSF52768">
    <property type="entry name" value="Arginase/deacetylase"/>
    <property type="match status" value="1"/>
</dbReference>
<evidence type="ECO:0000256" key="20">
    <source>
        <dbReference type="RuleBase" id="RU003684"/>
    </source>
</evidence>
<feature type="binding site" evidence="19">
    <location>
        <position position="308"/>
    </location>
    <ligand>
        <name>Mn(2+)</name>
        <dbReference type="ChEBI" id="CHEBI:29035"/>
        <label>1</label>
    </ligand>
</feature>
<name>A0AA40LQN4_CNENI</name>
<feature type="binding site" evidence="19">
    <location>
        <position position="217"/>
    </location>
    <ligand>
        <name>Mn(2+)</name>
        <dbReference type="ChEBI" id="CHEBI:29035"/>
        <label>1</label>
    </ligand>
</feature>
<feature type="binding site" evidence="19">
    <location>
        <position position="215"/>
    </location>
    <ligand>
        <name>Mn(2+)</name>
        <dbReference type="ChEBI" id="CHEBI:29035"/>
        <label>1</label>
    </ligand>
</feature>
<evidence type="ECO:0000256" key="2">
    <source>
        <dbReference type="ARBA" id="ARBA00009227"/>
    </source>
</evidence>
<dbReference type="PANTHER" id="PTHR11358:SF26">
    <property type="entry name" value="GUANIDINO ACID HYDROLASE, MITOCHONDRIAL"/>
    <property type="match status" value="1"/>
</dbReference>
<evidence type="ECO:0000256" key="7">
    <source>
        <dbReference type="ARBA" id="ARBA00023211"/>
    </source>
</evidence>
<keyword evidence="5 19" id="KW-0479">Metal-binding</keyword>
<protein>
    <recommendedName>
        <fullName evidence="15">Guanidino acid hydrolase, mitochondrial</fullName>
        <ecNumber evidence="3">3.5.3.1</ecNumber>
        <ecNumber evidence="14">3.5.3.17</ecNumber>
        <ecNumber evidence="13">3.5.3.7</ecNumber>
    </recommendedName>
    <alternativeName>
        <fullName evidence="16">Arginase, mitochondrial</fullName>
    </alternativeName>
    <alternativeName>
        <fullName evidence="17">Guanidinobutyrase, mitochondrial</fullName>
    </alternativeName>
    <alternativeName>
        <fullName evidence="18">Guanidinopropionase, mitochondrial</fullName>
    </alternativeName>
</protein>
<evidence type="ECO:0000256" key="16">
    <source>
        <dbReference type="ARBA" id="ARBA00078740"/>
    </source>
</evidence>
<dbReference type="GO" id="GO:0047972">
    <property type="term" value="F:guanidinopropionase activity"/>
    <property type="evidence" value="ECO:0007669"/>
    <property type="project" value="UniProtKB-EC"/>
</dbReference>
<comment type="pathway">
    <text evidence="1">Nitrogen metabolism; urea cycle; L-ornithine and urea from L-arginine: step 1/1.</text>
</comment>
<evidence type="ECO:0000256" key="12">
    <source>
        <dbReference type="ARBA" id="ARBA00060320"/>
    </source>
</evidence>
<keyword evidence="23" id="KW-1185">Reference proteome</keyword>
<comment type="similarity">
    <text evidence="2">Belongs to the arginase family. Agmatinase subfamily.</text>
</comment>
<comment type="caution">
    <text evidence="22">The sequence shown here is derived from an EMBL/GenBank/DDBJ whole genome shotgun (WGS) entry which is preliminary data.</text>
</comment>
<dbReference type="InterPro" id="IPR023696">
    <property type="entry name" value="Ureohydrolase_dom_sf"/>
</dbReference>
<feature type="binding site" evidence="19">
    <location>
        <position position="306"/>
    </location>
    <ligand>
        <name>Mn(2+)</name>
        <dbReference type="ChEBI" id="CHEBI:29035"/>
        <label>1</label>
    </ligand>
</feature>
<dbReference type="GO" id="GO:0046872">
    <property type="term" value="F:metal ion binding"/>
    <property type="evidence" value="ECO:0007669"/>
    <property type="project" value="UniProtKB-KW"/>
</dbReference>
<evidence type="ECO:0000256" key="15">
    <source>
        <dbReference type="ARBA" id="ARBA00074910"/>
    </source>
</evidence>
<evidence type="ECO:0000256" key="6">
    <source>
        <dbReference type="ARBA" id="ARBA00022801"/>
    </source>
</evidence>
<keyword evidence="7 19" id="KW-0464">Manganese</keyword>
<dbReference type="GO" id="GO:0008783">
    <property type="term" value="F:agmatinase activity"/>
    <property type="evidence" value="ECO:0007669"/>
    <property type="project" value="TreeGrafter"/>
</dbReference>
<feature type="binding site" evidence="19">
    <location>
        <position position="219"/>
    </location>
    <ligand>
        <name>Mn(2+)</name>
        <dbReference type="ChEBI" id="CHEBI:29035"/>
        <label>1</label>
    </ligand>
</feature>
<dbReference type="EC" id="3.5.3.17" evidence="14"/>
<dbReference type="EMBL" id="JAULJE010000008">
    <property type="protein sequence ID" value="KAK1340468.1"/>
    <property type="molecule type" value="Genomic_DNA"/>
</dbReference>
<evidence type="ECO:0000256" key="14">
    <source>
        <dbReference type="ARBA" id="ARBA00066396"/>
    </source>
</evidence>
<dbReference type="PIRSF" id="PIRSF036979">
    <property type="entry name" value="Arginase"/>
    <property type="match status" value="1"/>
</dbReference>
<comment type="catalytic activity">
    <reaction evidence="9">
        <text>L-arginine + H2O = urea + L-ornithine</text>
        <dbReference type="Rhea" id="RHEA:20569"/>
        <dbReference type="ChEBI" id="CHEBI:15377"/>
        <dbReference type="ChEBI" id="CHEBI:16199"/>
        <dbReference type="ChEBI" id="CHEBI:32682"/>
        <dbReference type="ChEBI" id="CHEBI:46911"/>
        <dbReference type="EC" id="3.5.3.1"/>
    </reaction>
    <physiologicalReaction direction="left-to-right" evidence="9">
        <dbReference type="Rhea" id="RHEA:20570"/>
    </physiologicalReaction>
</comment>
<dbReference type="InterPro" id="IPR020855">
    <property type="entry name" value="Ureohydrolase_Mn_BS"/>
</dbReference>
<evidence type="ECO:0000256" key="9">
    <source>
        <dbReference type="ARBA" id="ARBA00051994"/>
    </source>
</evidence>
<reference evidence="22" key="1">
    <citation type="submission" date="2023-06" db="EMBL/GenBank/DDBJ databases">
        <title>Reference genome for the Northern bat (Eptesicus nilssonii), a most northern bat species.</title>
        <authorList>
            <person name="Laine V.N."/>
            <person name="Pulliainen A.T."/>
            <person name="Lilley T.M."/>
        </authorList>
    </citation>
    <scope>NUCLEOTIDE SEQUENCE</scope>
    <source>
        <strain evidence="22">BLF_Eptnil</strain>
        <tissue evidence="22">Kidney</tissue>
    </source>
</reference>
<dbReference type="EC" id="3.5.3.7" evidence="13"/>
<evidence type="ECO:0000256" key="13">
    <source>
        <dbReference type="ARBA" id="ARBA00066379"/>
    </source>
</evidence>
<dbReference type="FunFam" id="3.40.800.10:FF:000002">
    <property type="entry name" value="Agmatinase"/>
    <property type="match status" value="1"/>
</dbReference>
<accession>A0AA40LQN4</accession>
<feature type="binding site" evidence="19">
    <location>
        <position position="192"/>
    </location>
    <ligand>
        <name>Mn(2+)</name>
        <dbReference type="ChEBI" id="CHEBI:29035"/>
        <label>1</label>
    </ligand>
</feature>
<evidence type="ECO:0000256" key="1">
    <source>
        <dbReference type="ARBA" id="ARBA00005098"/>
    </source>
</evidence>
<evidence type="ECO:0000256" key="17">
    <source>
        <dbReference type="ARBA" id="ARBA00081415"/>
    </source>
</evidence>
<dbReference type="PROSITE" id="PS51409">
    <property type="entry name" value="ARGINASE_2"/>
    <property type="match status" value="1"/>
</dbReference>
<dbReference type="AlphaFoldDB" id="A0AA40LQN4"/>
<dbReference type="Pfam" id="PF00491">
    <property type="entry name" value="Arginase"/>
    <property type="match status" value="1"/>
</dbReference>
<organism evidence="22 23">
    <name type="scientific">Cnephaeus nilssonii</name>
    <name type="common">Northern bat</name>
    <name type="synonym">Eptesicus nilssonii</name>
    <dbReference type="NCBI Taxonomy" id="3371016"/>
    <lineage>
        <taxon>Eukaryota</taxon>
        <taxon>Metazoa</taxon>
        <taxon>Chordata</taxon>
        <taxon>Craniata</taxon>
        <taxon>Vertebrata</taxon>
        <taxon>Euteleostomi</taxon>
        <taxon>Mammalia</taxon>
        <taxon>Eutheria</taxon>
        <taxon>Laurasiatheria</taxon>
        <taxon>Chiroptera</taxon>
        <taxon>Yangochiroptera</taxon>
        <taxon>Vespertilionidae</taxon>
        <taxon>Cnephaeus</taxon>
    </lineage>
</organism>
<comment type="cofactor">
    <cofactor evidence="19">
        <name>Mn(2+)</name>
        <dbReference type="ChEBI" id="CHEBI:29035"/>
    </cofactor>
    <text evidence="19">Binds 2 manganese ions per subunit.</text>
</comment>
<comment type="catalytic activity">
    <reaction evidence="8">
        <text>3-guanidinopropanoate + H2O = urea + beta-alanine</text>
        <dbReference type="Rhea" id="RHEA:16029"/>
        <dbReference type="ChEBI" id="CHEBI:15377"/>
        <dbReference type="ChEBI" id="CHEBI:16199"/>
        <dbReference type="ChEBI" id="CHEBI:57593"/>
        <dbReference type="ChEBI" id="CHEBI:57966"/>
        <dbReference type="EC" id="3.5.3.17"/>
    </reaction>
    <physiologicalReaction direction="left-to-right" evidence="8">
        <dbReference type="Rhea" id="RHEA:16030"/>
    </physiologicalReaction>
</comment>
<dbReference type="GO" id="GO:0033389">
    <property type="term" value="P:putrescine biosynthetic process from arginine, via agmatine"/>
    <property type="evidence" value="ECO:0007669"/>
    <property type="project" value="TreeGrafter"/>
</dbReference>
<evidence type="ECO:0000313" key="23">
    <source>
        <dbReference type="Proteomes" id="UP001177744"/>
    </source>
</evidence>
<dbReference type="GO" id="GO:0004053">
    <property type="term" value="F:arginase activity"/>
    <property type="evidence" value="ECO:0007669"/>
    <property type="project" value="UniProtKB-EC"/>
</dbReference>
<dbReference type="InterPro" id="IPR005925">
    <property type="entry name" value="Agmatinase-rel"/>
</dbReference>
<comment type="function">
    <text evidence="12">Hydrolyzes linear guanidino acids to form urea and the corresponding amines. Displays specificity for substrates having a negatively charged head group and short chains including taurocyamine, guanidino propanoic and butanoic acids. May protect cells by detoxifying potentially harmful amounts of guanidino acids. Metabolizes L-arginine with low efficiency.</text>
</comment>
<dbReference type="InterPro" id="IPR006035">
    <property type="entry name" value="Ureohydrolase"/>
</dbReference>
<evidence type="ECO:0000256" key="4">
    <source>
        <dbReference type="ARBA" id="ARBA00022503"/>
    </source>
</evidence>
<dbReference type="CDD" id="cd11592">
    <property type="entry name" value="Agmatinase_PAH"/>
    <property type="match status" value="1"/>
</dbReference>
<evidence type="ECO:0000256" key="21">
    <source>
        <dbReference type="SAM" id="MobiDB-lite"/>
    </source>
</evidence>
<evidence type="ECO:0000256" key="19">
    <source>
        <dbReference type="PIRSR" id="PIRSR036979-1"/>
    </source>
</evidence>
<evidence type="ECO:0000256" key="11">
    <source>
        <dbReference type="ARBA" id="ARBA00052944"/>
    </source>
</evidence>
<comment type="catalytic activity">
    <reaction evidence="11">
        <text>4-guanidinobutanoate + H2O = urea + 4-aminobutanoate</text>
        <dbReference type="Rhea" id="RHEA:19501"/>
        <dbReference type="ChEBI" id="CHEBI:15377"/>
        <dbReference type="ChEBI" id="CHEBI:16199"/>
        <dbReference type="ChEBI" id="CHEBI:57486"/>
        <dbReference type="ChEBI" id="CHEBI:59888"/>
        <dbReference type="EC" id="3.5.3.7"/>
    </reaction>
    <physiologicalReaction direction="left-to-right" evidence="11">
        <dbReference type="Rhea" id="RHEA:19502"/>
    </physiologicalReaction>
</comment>
<proteinExistence type="inferred from homology"/>
<sequence>MLRLLASRCARAPGARGVARPAAGLGDHSRGPRRQASDAPRNLPPSSEVVARPVGVCSMMRLPVQASPEGLDAAFVGVPLDTGTSNRPGASMTGFTGIEKGVLRPEPLHAMIPSLAGVEAGIWTPRIREESVMLRTINPSTGALPFQSLMVADLGDVNVNLYNLQDSCRLIQEAYQKIVAAGCVPLTLGGDHTITYPILQAMAKKHGPVGLLHVDAHTDTADKALGEKIYHGTPFRRCVEEKLLDCKRVVQIGIRGSSMTLDPYRYSRNQGFRVVLAEDCWMKSLVPLMAEVRQQMGGKPMYISFDIDGLDPAYAPGTGTPEIAGLTPSQALEIIRGCQGLNVVGCDLVEVSPPYDPFGNTALLAANLLFEMLCVLPKVRVV</sequence>
<dbReference type="PROSITE" id="PS01053">
    <property type="entry name" value="ARGINASE_1"/>
    <property type="match status" value="1"/>
</dbReference>
<dbReference type="GO" id="GO:0047971">
    <property type="term" value="F:guanidinobutyrase activity"/>
    <property type="evidence" value="ECO:0007669"/>
    <property type="project" value="UniProtKB-EC"/>
</dbReference>
<dbReference type="PANTHER" id="PTHR11358">
    <property type="entry name" value="ARGINASE/AGMATINASE"/>
    <property type="match status" value="1"/>
</dbReference>
<keyword evidence="6 20" id="KW-0378">Hydrolase</keyword>
<evidence type="ECO:0000256" key="5">
    <source>
        <dbReference type="ARBA" id="ARBA00022723"/>
    </source>
</evidence>
<dbReference type="Gene3D" id="3.40.800.10">
    <property type="entry name" value="Ureohydrolase domain"/>
    <property type="match status" value="1"/>
</dbReference>